<gene>
    <name evidence="4" type="ORF">CSUI_001713</name>
</gene>
<dbReference type="GeneID" id="94425129"/>
<accession>A0A2C6LBZ5</accession>
<name>A0A2C6LBZ5_9APIC</name>
<dbReference type="RefSeq" id="XP_067926109.1">
    <property type="nucleotide sequence ID" value="XM_068061918.1"/>
</dbReference>
<dbReference type="PANTHER" id="PTHR45255">
    <property type="entry name" value="DNAJ HOMOLOG SUBFAMILY C MEMBER 24"/>
    <property type="match status" value="1"/>
</dbReference>
<dbReference type="SUPFAM" id="SSF46565">
    <property type="entry name" value="Chaperone J-domain"/>
    <property type="match status" value="1"/>
</dbReference>
<proteinExistence type="predicted"/>
<dbReference type="GO" id="GO:0001671">
    <property type="term" value="F:ATPase activator activity"/>
    <property type="evidence" value="ECO:0007669"/>
    <property type="project" value="TreeGrafter"/>
</dbReference>
<sequence length="357" mass="38595">MMLRNGSLSPYEILGVPPNASRAEIRAAFCRAARMCHPDKQQQRLNTRKQLGDFTALSEASRETCTNVVLQTKESFSLSTSAGLGTASVGPRTEFCGERNNDGVSSTGTHLLNPSERCAVSRGDEKLDSDGGFVAAAEAEGRECEVVLDFIGLKRAFDALQLTESKQAIDQALLRQQVSHVTHVRLCDLTWLDDDICYYTCRCGEELPVDGKELDSYCKRKNTAARHRCASQGPPPATESSPGPRTDRTYCVDYRNSASTDVEKGGKILDPLKVLRAAEGRPEGPQWATGARPPTSQTLLAKELTHAGCSLGVDVRGGVIHEVATEVEANAAEQVLMQISCESCSMTIRITGATENA</sequence>
<evidence type="ECO:0000313" key="5">
    <source>
        <dbReference type="Proteomes" id="UP000221165"/>
    </source>
</evidence>
<dbReference type="Proteomes" id="UP000221165">
    <property type="component" value="Unassembled WGS sequence"/>
</dbReference>
<organism evidence="4 5">
    <name type="scientific">Cystoisospora suis</name>
    <dbReference type="NCBI Taxonomy" id="483139"/>
    <lineage>
        <taxon>Eukaryota</taxon>
        <taxon>Sar</taxon>
        <taxon>Alveolata</taxon>
        <taxon>Apicomplexa</taxon>
        <taxon>Conoidasida</taxon>
        <taxon>Coccidia</taxon>
        <taxon>Eucoccidiorida</taxon>
        <taxon>Eimeriorina</taxon>
        <taxon>Sarcocystidae</taxon>
        <taxon>Cystoisospora</taxon>
    </lineage>
</organism>
<dbReference type="PROSITE" id="PS50076">
    <property type="entry name" value="DNAJ_2"/>
    <property type="match status" value="1"/>
</dbReference>
<feature type="domain" description="J" evidence="3">
    <location>
        <begin position="9"/>
        <end position="62"/>
    </location>
</feature>
<evidence type="ECO:0000259" key="3">
    <source>
        <dbReference type="PROSITE" id="PS50076"/>
    </source>
</evidence>
<keyword evidence="5" id="KW-1185">Reference proteome</keyword>
<dbReference type="InterPro" id="IPR036869">
    <property type="entry name" value="J_dom_sf"/>
</dbReference>
<comment type="caution">
    <text evidence="4">The sequence shown here is derived from an EMBL/GenBank/DDBJ whole genome shotgun (WGS) entry which is preliminary data.</text>
</comment>
<dbReference type="OrthoDB" id="332177at2759"/>
<reference evidence="4 5" key="1">
    <citation type="journal article" date="2017" name="Int. J. Parasitol.">
        <title>The genome of the protozoan parasite Cystoisospora suis and a reverse vaccinology approach to identify vaccine candidates.</title>
        <authorList>
            <person name="Palmieri N."/>
            <person name="Shrestha A."/>
            <person name="Ruttkowski B."/>
            <person name="Beck T."/>
            <person name="Vogl C."/>
            <person name="Tomley F."/>
            <person name="Blake D.P."/>
            <person name="Joachim A."/>
        </authorList>
    </citation>
    <scope>NUCLEOTIDE SEQUENCE [LARGE SCALE GENOMIC DNA]</scope>
    <source>
        <strain evidence="4 5">Wien I</strain>
    </source>
</reference>
<dbReference type="VEuPathDB" id="ToxoDB:CSUI_001713"/>
<dbReference type="EMBL" id="MIGC01000678">
    <property type="protein sequence ID" value="PHJ24436.1"/>
    <property type="molecule type" value="Genomic_DNA"/>
</dbReference>
<dbReference type="PANTHER" id="PTHR45255:SF1">
    <property type="entry name" value="DNAJ HOMOLOG SUBFAMILY C MEMBER 24"/>
    <property type="match status" value="1"/>
</dbReference>
<evidence type="ECO:0000256" key="2">
    <source>
        <dbReference type="SAM" id="MobiDB-lite"/>
    </source>
</evidence>
<dbReference type="Gene3D" id="1.10.287.110">
    <property type="entry name" value="DnaJ domain"/>
    <property type="match status" value="1"/>
</dbReference>
<dbReference type="Pfam" id="PF00226">
    <property type="entry name" value="DnaJ"/>
    <property type="match status" value="1"/>
</dbReference>
<keyword evidence="1" id="KW-0862">Zinc</keyword>
<evidence type="ECO:0000256" key="1">
    <source>
        <dbReference type="ARBA" id="ARBA00022833"/>
    </source>
</evidence>
<evidence type="ECO:0000313" key="4">
    <source>
        <dbReference type="EMBL" id="PHJ24436.1"/>
    </source>
</evidence>
<dbReference type="InterPro" id="IPR001623">
    <property type="entry name" value="DnaJ_domain"/>
</dbReference>
<dbReference type="CDD" id="cd06257">
    <property type="entry name" value="DnaJ"/>
    <property type="match status" value="1"/>
</dbReference>
<dbReference type="GO" id="GO:0008198">
    <property type="term" value="F:ferrous iron binding"/>
    <property type="evidence" value="ECO:0007669"/>
    <property type="project" value="TreeGrafter"/>
</dbReference>
<dbReference type="AlphaFoldDB" id="A0A2C6LBZ5"/>
<dbReference type="SMART" id="SM00271">
    <property type="entry name" value="DnaJ"/>
    <property type="match status" value="1"/>
</dbReference>
<feature type="region of interest" description="Disordered" evidence="2">
    <location>
        <begin position="228"/>
        <end position="249"/>
    </location>
</feature>
<protein>
    <recommendedName>
        <fullName evidence="3">J domain-containing protein</fullName>
    </recommendedName>
</protein>